<name>A0AAJ0ZM08_9PSED</name>
<dbReference type="EMBL" id="JAEEFW010000007">
    <property type="protein sequence ID" value="MBU4635238.1"/>
    <property type="molecule type" value="Genomic_DNA"/>
</dbReference>
<organism evidence="2 3">
    <name type="scientific">Pseudomonas chlororaphis subsp. aurantiaca</name>
    <dbReference type="NCBI Taxonomy" id="86192"/>
    <lineage>
        <taxon>Bacteria</taxon>
        <taxon>Pseudomonadati</taxon>
        <taxon>Pseudomonadota</taxon>
        <taxon>Gammaproteobacteria</taxon>
        <taxon>Pseudomonadales</taxon>
        <taxon>Pseudomonadaceae</taxon>
        <taxon>Pseudomonas</taxon>
    </lineage>
</organism>
<comment type="caution">
    <text evidence="2">The sequence shown here is derived from an EMBL/GenBank/DDBJ whole genome shotgun (WGS) entry which is preliminary data.</text>
</comment>
<accession>A0AAJ0ZM08</accession>
<reference evidence="2" key="1">
    <citation type="submission" date="2020-12" db="EMBL/GenBank/DDBJ databases">
        <title>Generalized mutagenesis with transposon Tn5. A laboratory procedure for the identification of genes responsible for a bacterial phenotype and its regulation, illustrated with phenazine production in Pseudomonas chlororaphis.</title>
        <authorList>
            <person name="Muzio F."/>
            <person name="Sobrero P."/>
            <person name="Agaras B."/>
            <person name="Valverde C."/>
        </authorList>
    </citation>
    <scope>NUCLEOTIDE SEQUENCE</scope>
    <source>
        <strain evidence="2">SMMP3</strain>
    </source>
</reference>
<dbReference type="Proteomes" id="UP000787568">
    <property type="component" value="Unassembled WGS sequence"/>
</dbReference>
<feature type="region of interest" description="Disordered" evidence="1">
    <location>
        <begin position="31"/>
        <end position="61"/>
    </location>
</feature>
<protein>
    <submittedName>
        <fullName evidence="2">Uncharacterized protein</fullName>
    </submittedName>
</protein>
<evidence type="ECO:0000313" key="3">
    <source>
        <dbReference type="Proteomes" id="UP000787568"/>
    </source>
</evidence>
<proteinExistence type="predicted"/>
<gene>
    <name evidence="2" type="ORF">I8747_20735</name>
</gene>
<dbReference type="AlphaFoldDB" id="A0AAJ0ZM08"/>
<evidence type="ECO:0000313" key="2">
    <source>
        <dbReference type="EMBL" id="MBU4635238.1"/>
    </source>
</evidence>
<evidence type="ECO:0000256" key="1">
    <source>
        <dbReference type="SAM" id="MobiDB-lite"/>
    </source>
</evidence>
<feature type="compositionally biased region" description="Polar residues" evidence="1">
    <location>
        <begin position="47"/>
        <end position="61"/>
    </location>
</feature>
<sequence length="61" mass="6808">MQGHFFMSNDSQPLCKGLIRALMLGSEPVEAGVPLRNHDPNGYSPYSLENRNFNQRSGLSQ</sequence>